<dbReference type="PANTHER" id="PTHR10039">
    <property type="entry name" value="AMELOGENIN"/>
    <property type="match status" value="1"/>
</dbReference>
<evidence type="ECO:0000313" key="4">
    <source>
        <dbReference type="Proteomes" id="UP001396898"/>
    </source>
</evidence>
<proteinExistence type="predicted"/>
<dbReference type="Gene3D" id="3.40.50.300">
    <property type="entry name" value="P-loop containing nucleotide triphosphate hydrolases"/>
    <property type="match status" value="1"/>
</dbReference>
<dbReference type="InterPro" id="IPR056884">
    <property type="entry name" value="NPHP3-like_N"/>
</dbReference>
<name>A0ABR1R6N3_9PEZI</name>
<protein>
    <recommendedName>
        <fullName evidence="2">Nephrocystin 3-like N-terminal domain-containing protein</fullName>
    </recommendedName>
</protein>
<dbReference type="InterPro" id="IPR027417">
    <property type="entry name" value="P-loop_NTPase"/>
</dbReference>
<dbReference type="Proteomes" id="UP001396898">
    <property type="component" value="Unassembled WGS sequence"/>
</dbReference>
<evidence type="ECO:0000313" key="3">
    <source>
        <dbReference type="EMBL" id="KAK8001187.1"/>
    </source>
</evidence>
<comment type="caution">
    <text evidence="3">The sequence shown here is derived from an EMBL/GenBank/DDBJ whole genome shotgun (WGS) entry which is preliminary data.</text>
</comment>
<sequence>MMRDQPMDKMLNNSAGVVRADGTRANFLQRLQSSPYKGRKNRNPTRIRGTCEWFTTHDLFLNWQKETSTILWVSADPGCGKSVLARYLVDEVLASSATRTTCYFFFKDDFDDQKSLETAVCCILHQLFVQRPALLLEKFLKKVSDHDDQLFSSFSELWHMLIEAAT</sequence>
<keyword evidence="1" id="KW-0677">Repeat</keyword>
<evidence type="ECO:0000259" key="2">
    <source>
        <dbReference type="Pfam" id="PF24883"/>
    </source>
</evidence>
<gene>
    <name evidence="3" type="ORF">PG991_013409</name>
</gene>
<dbReference type="EMBL" id="JAQQWI010000018">
    <property type="protein sequence ID" value="KAK8001187.1"/>
    <property type="molecule type" value="Genomic_DNA"/>
</dbReference>
<keyword evidence="4" id="KW-1185">Reference proteome</keyword>
<reference evidence="3 4" key="1">
    <citation type="submission" date="2023-01" db="EMBL/GenBank/DDBJ databases">
        <title>Analysis of 21 Apiospora genomes using comparative genomics revels a genus with tremendous synthesis potential of carbohydrate active enzymes and secondary metabolites.</title>
        <authorList>
            <person name="Sorensen T."/>
        </authorList>
    </citation>
    <scope>NUCLEOTIDE SEQUENCE [LARGE SCALE GENOMIC DNA]</scope>
    <source>
        <strain evidence="3 4">CBS 20057</strain>
    </source>
</reference>
<organism evidence="3 4">
    <name type="scientific">Apiospora marii</name>
    <dbReference type="NCBI Taxonomy" id="335849"/>
    <lineage>
        <taxon>Eukaryota</taxon>
        <taxon>Fungi</taxon>
        <taxon>Dikarya</taxon>
        <taxon>Ascomycota</taxon>
        <taxon>Pezizomycotina</taxon>
        <taxon>Sordariomycetes</taxon>
        <taxon>Xylariomycetidae</taxon>
        <taxon>Amphisphaeriales</taxon>
        <taxon>Apiosporaceae</taxon>
        <taxon>Apiospora</taxon>
    </lineage>
</organism>
<feature type="domain" description="Nephrocystin 3-like N-terminal" evidence="2">
    <location>
        <begin position="49"/>
        <end position="164"/>
    </location>
</feature>
<accession>A0ABR1R6N3</accession>
<dbReference type="Pfam" id="PF24883">
    <property type="entry name" value="NPHP3_N"/>
    <property type="match status" value="1"/>
</dbReference>
<evidence type="ECO:0000256" key="1">
    <source>
        <dbReference type="ARBA" id="ARBA00022737"/>
    </source>
</evidence>